<dbReference type="AlphaFoldDB" id="A0A5N3V9Y3"/>
<dbReference type="CDD" id="cd07699">
    <property type="entry name" value="IgC1_L"/>
    <property type="match status" value="1"/>
</dbReference>
<accession>A0A5N3V9Y3</accession>
<feature type="chain" id="PRO_5033494223" description="Ig-like domain-containing protein" evidence="4">
    <location>
        <begin position="38"/>
        <end position="210"/>
    </location>
</feature>
<dbReference type="FunFam" id="2.60.40.10:FF:000283">
    <property type="entry name" value="Immunoglobulin kappa constant"/>
    <property type="match status" value="1"/>
</dbReference>
<dbReference type="PANTHER" id="PTHR19944">
    <property type="entry name" value="MHC CLASS II-RELATED"/>
    <property type="match status" value="1"/>
</dbReference>
<evidence type="ECO:0000259" key="5">
    <source>
        <dbReference type="PROSITE" id="PS50835"/>
    </source>
</evidence>
<evidence type="ECO:0000313" key="7">
    <source>
        <dbReference type="EMBL" id="KAB0346047.1"/>
    </source>
</evidence>
<evidence type="ECO:0000313" key="8">
    <source>
        <dbReference type="EMBL" id="KAB0346048.1"/>
    </source>
</evidence>
<dbReference type="EMBL" id="VCEB01002367">
    <property type="protein sequence ID" value="KAB0346048.1"/>
    <property type="molecule type" value="Genomic_DNA"/>
</dbReference>
<keyword evidence="4" id="KW-0732">Signal</keyword>
<name>A0A5N3V9Y3_MUNRE</name>
<dbReference type="InterPro" id="IPR036179">
    <property type="entry name" value="Ig-like_dom_sf"/>
</dbReference>
<dbReference type="Gene3D" id="2.60.40.10">
    <property type="entry name" value="Immunoglobulins"/>
    <property type="match status" value="1"/>
</dbReference>
<proteinExistence type="predicted"/>
<comment type="caution">
    <text evidence="6">The sequence shown here is derived from an EMBL/GenBank/DDBJ whole genome shotgun (WGS) entry which is preliminary data.</text>
</comment>
<dbReference type="InterPro" id="IPR013783">
    <property type="entry name" value="Ig-like_fold"/>
</dbReference>
<dbReference type="SUPFAM" id="SSF48726">
    <property type="entry name" value="Immunoglobulin"/>
    <property type="match status" value="1"/>
</dbReference>
<feature type="signal peptide" evidence="4">
    <location>
        <begin position="1"/>
        <end position="37"/>
    </location>
</feature>
<dbReference type="Pfam" id="PF07654">
    <property type="entry name" value="C1-set"/>
    <property type="match status" value="1"/>
</dbReference>
<dbReference type="Proteomes" id="UP000326062">
    <property type="component" value="Unassembled WGS sequence"/>
</dbReference>
<gene>
    <name evidence="9" type="ORF">FD755_024303</name>
    <name evidence="8" type="ORF">FD755_024304</name>
    <name evidence="7" type="ORF">FD755_024305</name>
    <name evidence="6" type="ORF">FD755_024306</name>
</gene>
<evidence type="ECO:0000313" key="10">
    <source>
        <dbReference type="Proteomes" id="UP000326062"/>
    </source>
</evidence>
<keyword evidence="1" id="KW-1015">Disulfide bond</keyword>
<dbReference type="EMBL" id="VCEB01002366">
    <property type="protein sequence ID" value="KAB0346049.1"/>
    <property type="molecule type" value="Genomic_DNA"/>
</dbReference>
<sequence length="210" mass="22184">MRSRPGQGAREAPRGQRGGPRQPWPLILLGLAVGAHGLLPPTAAPRNTAPSMEAPAGKSPWSLWDRLPLRPGPRATGPRCWPGVWAEAPMPWFLFGGGTKVTVPGRPKSAPSVTLFPPSKDELSTNKATLVCLISDFNPGNVTVAWKADGTPVTQGVVTSPASKQSNSKYAASSYLTLTGSDWKSKGSYSCEVTHEGSTVKKTVKPSECS</sequence>
<dbReference type="EMBL" id="VCEB01002369">
    <property type="protein sequence ID" value="KAB0346046.1"/>
    <property type="molecule type" value="Genomic_DNA"/>
</dbReference>
<dbReference type="EMBL" id="VCEB01002368">
    <property type="protein sequence ID" value="KAB0346047.1"/>
    <property type="molecule type" value="Genomic_DNA"/>
</dbReference>
<dbReference type="PROSITE" id="PS00290">
    <property type="entry name" value="IG_MHC"/>
    <property type="match status" value="1"/>
</dbReference>
<dbReference type="SMART" id="SM00407">
    <property type="entry name" value="IGc1"/>
    <property type="match status" value="1"/>
</dbReference>
<dbReference type="PANTHER" id="PTHR19944:SF98">
    <property type="entry name" value="IG-LIKE DOMAIN-CONTAINING PROTEIN"/>
    <property type="match status" value="1"/>
</dbReference>
<dbReference type="InterPro" id="IPR007110">
    <property type="entry name" value="Ig-like_dom"/>
</dbReference>
<protein>
    <recommendedName>
        <fullName evidence="5">Ig-like domain-containing protein</fullName>
    </recommendedName>
</protein>
<keyword evidence="2" id="KW-0393">Immunoglobulin domain</keyword>
<evidence type="ECO:0000256" key="3">
    <source>
        <dbReference type="SAM" id="MobiDB-lite"/>
    </source>
</evidence>
<reference evidence="6 10" key="1">
    <citation type="submission" date="2019-06" db="EMBL/GenBank/DDBJ databases">
        <title>Discovery of a novel chromosome fission-fusion reversal in muntjac.</title>
        <authorList>
            <person name="Mudd A.B."/>
            <person name="Bredeson J.V."/>
            <person name="Baum R."/>
            <person name="Hockemeyer D."/>
            <person name="Rokhsar D.S."/>
        </authorList>
    </citation>
    <scope>NUCLEOTIDE SEQUENCE [LARGE SCALE GENOMIC DNA]</scope>
    <source>
        <strain evidence="6">UCam_UCB_Mr</strain>
        <tissue evidence="6">Fibroblast cell line</tissue>
    </source>
</reference>
<dbReference type="InterPro" id="IPR003597">
    <property type="entry name" value="Ig_C1-set"/>
</dbReference>
<evidence type="ECO:0000313" key="6">
    <source>
        <dbReference type="EMBL" id="KAB0346046.1"/>
    </source>
</evidence>
<feature type="region of interest" description="Disordered" evidence="3">
    <location>
        <begin position="1"/>
        <end position="24"/>
    </location>
</feature>
<evidence type="ECO:0000256" key="1">
    <source>
        <dbReference type="ARBA" id="ARBA00023157"/>
    </source>
</evidence>
<dbReference type="InterPro" id="IPR050160">
    <property type="entry name" value="MHC/Immunoglobulin"/>
</dbReference>
<organism evidence="6 10">
    <name type="scientific">Muntiacus reevesi</name>
    <name type="common">Reeves' muntjac</name>
    <name type="synonym">Cervus reevesi</name>
    <dbReference type="NCBI Taxonomy" id="9886"/>
    <lineage>
        <taxon>Eukaryota</taxon>
        <taxon>Metazoa</taxon>
        <taxon>Chordata</taxon>
        <taxon>Craniata</taxon>
        <taxon>Vertebrata</taxon>
        <taxon>Euteleostomi</taxon>
        <taxon>Mammalia</taxon>
        <taxon>Eutheria</taxon>
        <taxon>Laurasiatheria</taxon>
        <taxon>Artiodactyla</taxon>
        <taxon>Ruminantia</taxon>
        <taxon>Pecora</taxon>
        <taxon>Cervidae</taxon>
        <taxon>Muntiacinae</taxon>
        <taxon>Muntiacus</taxon>
    </lineage>
</organism>
<evidence type="ECO:0000256" key="4">
    <source>
        <dbReference type="SAM" id="SignalP"/>
    </source>
</evidence>
<feature type="region of interest" description="Disordered" evidence="3">
    <location>
        <begin position="42"/>
        <end position="61"/>
    </location>
</feature>
<dbReference type="PROSITE" id="PS50835">
    <property type="entry name" value="IG_LIKE"/>
    <property type="match status" value="1"/>
</dbReference>
<keyword evidence="10" id="KW-1185">Reference proteome</keyword>
<dbReference type="InterPro" id="IPR003006">
    <property type="entry name" value="Ig/MHC_CS"/>
</dbReference>
<evidence type="ECO:0000256" key="2">
    <source>
        <dbReference type="ARBA" id="ARBA00023319"/>
    </source>
</evidence>
<evidence type="ECO:0000313" key="9">
    <source>
        <dbReference type="EMBL" id="KAB0346049.1"/>
    </source>
</evidence>
<feature type="domain" description="Ig-like" evidence="5">
    <location>
        <begin position="111"/>
        <end position="205"/>
    </location>
</feature>